<dbReference type="GO" id="GO:0008360">
    <property type="term" value="P:regulation of cell shape"/>
    <property type="evidence" value="ECO:0007669"/>
    <property type="project" value="InterPro"/>
</dbReference>
<evidence type="ECO:0000256" key="6">
    <source>
        <dbReference type="ARBA" id="ARBA00022840"/>
    </source>
</evidence>
<dbReference type="EMBL" id="JAVYJV010000004">
    <property type="protein sequence ID" value="KAK4373019.1"/>
    <property type="molecule type" value="Genomic_DNA"/>
</dbReference>
<dbReference type="Pfam" id="PF21799">
    <property type="entry name" value="MurD-like_N"/>
    <property type="match status" value="1"/>
</dbReference>
<dbReference type="PANTHER" id="PTHR43692:SF1">
    <property type="entry name" value="UDP-N-ACETYLMURAMOYLALANINE--D-GLUTAMATE LIGASE"/>
    <property type="match status" value="1"/>
</dbReference>
<evidence type="ECO:0000256" key="1">
    <source>
        <dbReference type="ARBA" id="ARBA00004496"/>
    </source>
</evidence>
<evidence type="ECO:0000256" key="5">
    <source>
        <dbReference type="ARBA" id="ARBA00022741"/>
    </source>
</evidence>
<dbReference type="SUPFAM" id="SSF53623">
    <property type="entry name" value="MurD-like peptide ligases, catalytic domain"/>
    <property type="match status" value="1"/>
</dbReference>
<feature type="domain" description="Mur ligase central" evidence="7">
    <location>
        <begin position="141"/>
        <end position="202"/>
    </location>
</feature>
<dbReference type="InterPro" id="IPR005762">
    <property type="entry name" value="MurD"/>
</dbReference>
<evidence type="ECO:0000259" key="7">
    <source>
        <dbReference type="Pfam" id="PF08245"/>
    </source>
</evidence>
<dbReference type="InterPro" id="IPR036615">
    <property type="entry name" value="Mur_ligase_C_dom_sf"/>
</dbReference>
<keyword evidence="6" id="KW-0067">ATP-binding</keyword>
<comment type="caution">
    <text evidence="8">The sequence shown here is derived from an EMBL/GenBank/DDBJ whole genome shotgun (WGS) entry which is preliminary data.</text>
</comment>
<name>A0AAE1SLQ1_9SOLA</name>
<dbReference type="Gene3D" id="3.90.190.20">
    <property type="entry name" value="Mur ligase, C-terminal domain"/>
    <property type="match status" value="1"/>
</dbReference>
<proteinExistence type="predicted"/>
<evidence type="ECO:0000313" key="8">
    <source>
        <dbReference type="EMBL" id="KAK4373019.1"/>
    </source>
</evidence>
<dbReference type="SUPFAM" id="SSF51984">
    <property type="entry name" value="MurCD N-terminal domain"/>
    <property type="match status" value="1"/>
</dbReference>
<evidence type="ECO:0000256" key="2">
    <source>
        <dbReference type="ARBA" id="ARBA00004752"/>
    </source>
</evidence>
<dbReference type="GO" id="GO:0005737">
    <property type="term" value="C:cytoplasm"/>
    <property type="evidence" value="ECO:0007669"/>
    <property type="project" value="UniProtKB-SubCell"/>
</dbReference>
<dbReference type="Proteomes" id="UP001291623">
    <property type="component" value="Unassembled WGS sequence"/>
</dbReference>
<dbReference type="PANTHER" id="PTHR43692">
    <property type="entry name" value="UDP-N-ACETYLMURAMOYLALANINE--D-GLUTAMATE LIGASE"/>
    <property type="match status" value="1"/>
</dbReference>
<dbReference type="GO" id="GO:0051301">
    <property type="term" value="P:cell division"/>
    <property type="evidence" value="ECO:0007669"/>
    <property type="project" value="InterPro"/>
</dbReference>
<reference evidence="8" key="1">
    <citation type="submission" date="2023-12" db="EMBL/GenBank/DDBJ databases">
        <title>Genome assembly of Anisodus tanguticus.</title>
        <authorList>
            <person name="Wang Y.-J."/>
        </authorList>
    </citation>
    <scope>NUCLEOTIDE SEQUENCE</scope>
    <source>
        <strain evidence="8">KB-2021</strain>
        <tissue evidence="8">Leaf</tissue>
    </source>
</reference>
<dbReference type="Gene3D" id="3.40.50.720">
    <property type="entry name" value="NAD(P)-binding Rossmann-like Domain"/>
    <property type="match status" value="1"/>
</dbReference>
<dbReference type="Pfam" id="PF08245">
    <property type="entry name" value="Mur_ligase_M"/>
    <property type="match status" value="1"/>
</dbReference>
<dbReference type="GO" id="GO:0005524">
    <property type="term" value="F:ATP binding"/>
    <property type="evidence" value="ECO:0007669"/>
    <property type="project" value="UniProtKB-KW"/>
</dbReference>
<keyword evidence="3" id="KW-0963">Cytoplasm</keyword>
<dbReference type="InterPro" id="IPR036565">
    <property type="entry name" value="Mur-like_cat_sf"/>
</dbReference>
<evidence type="ECO:0000256" key="4">
    <source>
        <dbReference type="ARBA" id="ARBA00022598"/>
    </source>
</evidence>
<sequence length="372" mass="40465">MFSSILKRVLYHCVELQIVGLGKLGSAATKLAFARGASVITVDQNENLGSIFKLNGWLDEKDGDLKTIFGNFDNKYLKESDIVVVSYGVPLQNYGLISIISSGKQILSELDFAAQVIPTCTKIIDVTGTNGKSTVATFAGQVVVVEVSSYQLEIPLKYFCPSVVVILNLTPDHLEQHQTMWNYAAIKCQIFSHMRGNKIGILPLVGKHNYTNAAVAALLVIGLDIEIKAAALSSTISKLRTLPHRMQVDSDELVDDSKATNVEATYSGLIGFEQKSVLLLGCLAKEVKMKAYHGFEQLVEPLRHHRGVITLGYSGKMIQNTLCANGLTIPCLNAKSLKNAVTLARSMEERALSTASFLTETNAGTELLTEVL</sequence>
<evidence type="ECO:0000256" key="3">
    <source>
        <dbReference type="ARBA" id="ARBA00022490"/>
    </source>
</evidence>
<accession>A0AAE1SLQ1</accession>
<comment type="pathway">
    <text evidence="2">Cell wall biogenesis; peptidoglycan biosynthesis.</text>
</comment>
<comment type="subcellular location">
    <subcellularLocation>
        <location evidence="1">Cytoplasm</location>
    </subcellularLocation>
</comment>
<gene>
    <name evidence="8" type="ORF">RND71_008403</name>
</gene>
<dbReference type="InterPro" id="IPR013221">
    <property type="entry name" value="Mur_ligase_cen"/>
</dbReference>
<dbReference type="Gene3D" id="3.40.1190.10">
    <property type="entry name" value="Mur-like, catalytic domain"/>
    <property type="match status" value="1"/>
</dbReference>
<dbReference type="SUPFAM" id="SSF53244">
    <property type="entry name" value="MurD-like peptide ligases, peptide-binding domain"/>
    <property type="match status" value="1"/>
</dbReference>
<dbReference type="AlphaFoldDB" id="A0AAE1SLQ1"/>
<keyword evidence="9" id="KW-1185">Reference proteome</keyword>
<dbReference type="GO" id="GO:0008764">
    <property type="term" value="F:UDP-N-acetylmuramoylalanine-D-glutamate ligase activity"/>
    <property type="evidence" value="ECO:0007669"/>
    <property type="project" value="InterPro"/>
</dbReference>
<evidence type="ECO:0000313" key="9">
    <source>
        <dbReference type="Proteomes" id="UP001291623"/>
    </source>
</evidence>
<protein>
    <recommendedName>
        <fullName evidence="7">Mur ligase central domain-containing protein</fullName>
    </recommendedName>
</protein>
<keyword evidence="5" id="KW-0547">Nucleotide-binding</keyword>
<organism evidence="8 9">
    <name type="scientific">Anisodus tanguticus</name>
    <dbReference type="NCBI Taxonomy" id="243964"/>
    <lineage>
        <taxon>Eukaryota</taxon>
        <taxon>Viridiplantae</taxon>
        <taxon>Streptophyta</taxon>
        <taxon>Embryophyta</taxon>
        <taxon>Tracheophyta</taxon>
        <taxon>Spermatophyta</taxon>
        <taxon>Magnoliopsida</taxon>
        <taxon>eudicotyledons</taxon>
        <taxon>Gunneridae</taxon>
        <taxon>Pentapetalae</taxon>
        <taxon>asterids</taxon>
        <taxon>lamiids</taxon>
        <taxon>Solanales</taxon>
        <taxon>Solanaceae</taxon>
        <taxon>Solanoideae</taxon>
        <taxon>Hyoscyameae</taxon>
        <taxon>Anisodus</taxon>
    </lineage>
</organism>
<keyword evidence="4" id="KW-0436">Ligase</keyword>